<sequence>MDLRQMRQALVLSETLNFHRAAERLCMAQPPLSTAIRKLEEELGVTLFDRHPSGLTLTPVGELVLRQMRSTLYFADEIRHAASEGENGVRGKVRVGFVGSSVYSLMPRLIRAFRGRYPHVELIIEESTTVDLLRAVEEHVLDVALVRYPVLAKTPLQIALLQSEPMMLAVSADSPLARRKHIALSELGDTPFIVYSQARVPAMHSLMMHAFQVAGIQPPIAQEAVQVPTILALVESGLGVALVPASTARLGGDGIRHVPLTGLPAQMEFGIALATLPGNMHATTRNFVALAHEVTGAASQEAAVEAPLRAAA</sequence>
<protein>
    <submittedName>
        <fullName evidence="6">LysR family transcriptional regulator</fullName>
    </submittedName>
</protein>
<keyword evidence="2" id="KW-0805">Transcription regulation</keyword>
<dbReference type="CDD" id="cd08414">
    <property type="entry name" value="PBP2_LTTR_aromatics_like"/>
    <property type="match status" value="1"/>
</dbReference>
<gene>
    <name evidence="6" type="ORF">E6A55_21075</name>
</gene>
<dbReference type="Gene3D" id="3.40.190.10">
    <property type="entry name" value="Periplasmic binding protein-like II"/>
    <property type="match status" value="2"/>
</dbReference>
<dbReference type="InterPro" id="IPR000847">
    <property type="entry name" value="LysR_HTH_N"/>
</dbReference>
<reference evidence="6 7" key="1">
    <citation type="submission" date="2019-04" db="EMBL/GenBank/DDBJ databases">
        <title>Long-read de novo sequencing of Cupriavidus necator H16.</title>
        <authorList>
            <person name="Little G.T."/>
            <person name="Ehsaan M."/>
            <person name="Arenas-Lopez C."/>
            <person name="Jawed K."/>
            <person name="Winzer K."/>
            <person name="Kovacs K."/>
            <person name="Malys N."/>
            <person name="Minton N.P."/>
        </authorList>
    </citation>
    <scope>NUCLEOTIDE SEQUENCE [LARGE SCALE GENOMIC DNA]</scope>
    <source>
        <strain evidence="6 7">H16</strain>
    </source>
</reference>
<name>A0AAE5ZIP4_CUPNH</name>
<dbReference type="PROSITE" id="PS50931">
    <property type="entry name" value="HTH_LYSR"/>
    <property type="match status" value="1"/>
</dbReference>
<comment type="similarity">
    <text evidence="1">Belongs to the LysR transcriptional regulatory family.</text>
</comment>
<dbReference type="GO" id="GO:0003677">
    <property type="term" value="F:DNA binding"/>
    <property type="evidence" value="ECO:0007669"/>
    <property type="project" value="UniProtKB-KW"/>
</dbReference>
<evidence type="ECO:0000313" key="7">
    <source>
        <dbReference type="Proteomes" id="UP000296079"/>
    </source>
</evidence>
<dbReference type="PRINTS" id="PR00039">
    <property type="entry name" value="HTHLYSR"/>
</dbReference>
<dbReference type="Pfam" id="PF00126">
    <property type="entry name" value="HTH_1"/>
    <property type="match status" value="1"/>
</dbReference>
<dbReference type="PANTHER" id="PTHR30346">
    <property type="entry name" value="TRANSCRIPTIONAL DUAL REGULATOR HCAR-RELATED"/>
    <property type="match status" value="1"/>
</dbReference>
<evidence type="ECO:0000256" key="4">
    <source>
        <dbReference type="ARBA" id="ARBA00023163"/>
    </source>
</evidence>
<dbReference type="RefSeq" id="WP_041687951.1">
    <property type="nucleotide sequence ID" value="NC_008314.1"/>
</dbReference>
<dbReference type="SUPFAM" id="SSF53850">
    <property type="entry name" value="Periplasmic binding protein-like II"/>
    <property type="match status" value="1"/>
</dbReference>
<evidence type="ECO:0000256" key="2">
    <source>
        <dbReference type="ARBA" id="ARBA00023015"/>
    </source>
</evidence>
<evidence type="ECO:0000313" key="6">
    <source>
        <dbReference type="EMBL" id="QCC03111.1"/>
    </source>
</evidence>
<evidence type="ECO:0000256" key="3">
    <source>
        <dbReference type="ARBA" id="ARBA00023125"/>
    </source>
</evidence>
<dbReference type="InterPro" id="IPR005119">
    <property type="entry name" value="LysR_subst-bd"/>
</dbReference>
<evidence type="ECO:0000259" key="5">
    <source>
        <dbReference type="PROSITE" id="PS50931"/>
    </source>
</evidence>
<feature type="domain" description="HTH lysR-type" evidence="5">
    <location>
        <begin position="1"/>
        <end position="58"/>
    </location>
</feature>
<dbReference type="EMBL" id="CP039288">
    <property type="protein sequence ID" value="QCC03111.1"/>
    <property type="molecule type" value="Genomic_DNA"/>
</dbReference>
<dbReference type="InterPro" id="IPR036390">
    <property type="entry name" value="WH_DNA-bd_sf"/>
</dbReference>
<dbReference type="Gene3D" id="1.10.10.10">
    <property type="entry name" value="Winged helix-like DNA-binding domain superfamily/Winged helix DNA-binding domain"/>
    <property type="match status" value="1"/>
</dbReference>
<keyword evidence="3" id="KW-0238">DNA-binding</keyword>
<dbReference type="Proteomes" id="UP000296079">
    <property type="component" value="Chromosome 2"/>
</dbReference>
<dbReference type="InterPro" id="IPR036388">
    <property type="entry name" value="WH-like_DNA-bd_sf"/>
</dbReference>
<dbReference type="FunFam" id="1.10.10.10:FF:000001">
    <property type="entry name" value="LysR family transcriptional regulator"/>
    <property type="match status" value="1"/>
</dbReference>
<dbReference type="GO" id="GO:0003700">
    <property type="term" value="F:DNA-binding transcription factor activity"/>
    <property type="evidence" value="ECO:0007669"/>
    <property type="project" value="InterPro"/>
</dbReference>
<organism evidence="6 7">
    <name type="scientific">Cupriavidus necator (strain ATCC 17699 / DSM 428 / KCTC 22496 / NCIMB 10442 / H16 / Stanier 337)</name>
    <name type="common">Ralstonia eutropha</name>
    <dbReference type="NCBI Taxonomy" id="381666"/>
    <lineage>
        <taxon>Bacteria</taxon>
        <taxon>Pseudomonadati</taxon>
        <taxon>Pseudomonadota</taxon>
        <taxon>Betaproteobacteria</taxon>
        <taxon>Burkholderiales</taxon>
        <taxon>Burkholderiaceae</taxon>
        <taxon>Cupriavidus</taxon>
    </lineage>
</organism>
<accession>A0AAE5ZIP4</accession>
<proteinExistence type="inferred from homology"/>
<keyword evidence="4" id="KW-0804">Transcription</keyword>
<dbReference type="PANTHER" id="PTHR30346:SF0">
    <property type="entry name" value="HCA OPERON TRANSCRIPTIONAL ACTIVATOR HCAR"/>
    <property type="match status" value="1"/>
</dbReference>
<dbReference type="SUPFAM" id="SSF46785">
    <property type="entry name" value="Winged helix' DNA-binding domain"/>
    <property type="match status" value="1"/>
</dbReference>
<dbReference type="Pfam" id="PF03466">
    <property type="entry name" value="LysR_substrate"/>
    <property type="match status" value="1"/>
</dbReference>
<evidence type="ECO:0000256" key="1">
    <source>
        <dbReference type="ARBA" id="ARBA00009437"/>
    </source>
</evidence>
<dbReference type="AlphaFoldDB" id="A0AAE5ZIP4"/>
<dbReference type="GO" id="GO:0032993">
    <property type="term" value="C:protein-DNA complex"/>
    <property type="evidence" value="ECO:0007669"/>
    <property type="project" value="TreeGrafter"/>
</dbReference>